<feature type="region of interest" description="Disordered" evidence="1">
    <location>
        <begin position="118"/>
        <end position="138"/>
    </location>
</feature>
<feature type="compositionally biased region" description="Basic residues" evidence="1">
    <location>
        <begin position="15"/>
        <end position="30"/>
    </location>
</feature>
<proteinExistence type="predicted"/>
<feature type="region of interest" description="Disordered" evidence="1">
    <location>
        <begin position="303"/>
        <end position="328"/>
    </location>
</feature>
<feature type="compositionally biased region" description="Basic and acidic residues" evidence="1">
    <location>
        <begin position="308"/>
        <end position="318"/>
    </location>
</feature>
<name>A0A0P9BR81_DROAN</name>
<dbReference type="OrthoDB" id="10683421at2759"/>
<feature type="region of interest" description="Disordered" evidence="1">
    <location>
        <begin position="1"/>
        <end position="43"/>
    </location>
</feature>
<sequence length="542" mass="61854">MTSKTERSVSEMMPKKARKPRQPRKPRFKTSFKTPVASKKIRNSRCRKLKAKLAQEKDDDLLNQNAMMWTENSPLTHRLDFKAIILREMNRLGRQPSNELKRDAKRALASRRALRTNEDHQNFPPFSNCQTKCRKPRRRKAKSKLAEWNKLLEHVAIMKKEDNLLPHRQNFKAVILREMERLGRQPTKEFERAAKESMTYARKYAHQSVRPWTKKSPKNSKQTTSQKSKRIDSKSRTISRNVRSKPSSKLLIKKKISKNLSIKNSMSLSVLFIKSSPPCPKVQSISQEGSKVSISFTMISPTPSGHEIASEKHSKHDISPLQSKEGSATMEERLEAGTKIKSEEHRQDFKEGILGEVDRLGRQAAKEFKSATSLASSRKSSQKTIPIANFNSRRNILSQSSGTWSIRFENSPSKHSKETVSRTSKEIYQNSSQMSKNVEKEASQFNVLLGRNIISQNFPARNSASLILPTASQTKSSSKSHPGPYKPSSTVLSPIQSLLPVIDSTYYPISLKNREDFLTEEQRQAVLKAIEEAEIENHPHEQ</sequence>
<organism evidence="2 3">
    <name type="scientific">Drosophila ananassae</name>
    <name type="common">Fruit fly</name>
    <dbReference type="NCBI Taxonomy" id="7217"/>
    <lineage>
        <taxon>Eukaryota</taxon>
        <taxon>Metazoa</taxon>
        <taxon>Ecdysozoa</taxon>
        <taxon>Arthropoda</taxon>
        <taxon>Hexapoda</taxon>
        <taxon>Insecta</taxon>
        <taxon>Pterygota</taxon>
        <taxon>Neoptera</taxon>
        <taxon>Endopterygota</taxon>
        <taxon>Diptera</taxon>
        <taxon>Brachycera</taxon>
        <taxon>Muscomorpha</taxon>
        <taxon>Ephydroidea</taxon>
        <taxon>Drosophilidae</taxon>
        <taxon>Drosophila</taxon>
        <taxon>Sophophora</taxon>
    </lineage>
</organism>
<dbReference type="EMBL" id="CH902624">
    <property type="protein sequence ID" value="KPU74247.1"/>
    <property type="molecule type" value="Genomic_DNA"/>
</dbReference>
<dbReference type="Proteomes" id="UP000007801">
    <property type="component" value="Unassembled WGS sequence"/>
</dbReference>
<feature type="region of interest" description="Disordered" evidence="1">
    <location>
        <begin position="471"/>
        <end position="490"/>
    </location>
</feature>
<feature type="compositionally biased region" description="Polar residues" evidence="1">
    <location>
        <begin position="471"/>
        <end position="480"/>
    </location>
</feature>
<gene>
    <name evidence="2" type="primary">Dana\GF27975</name>
    <name evidence="2" type="ORF">GF27975</name>
</gene>
<dbReference type="InParanoid" id="A0A0P9BR81"/>
<dbReference type="AlphaFoldDB" id="A0A0P9BR81"/>
<accession>A0A0P9BR81</accession>
<reference evidence="2 3" key="1">
    <citation type="journal article" date="2007" name="Nature">
        <title>Evolution of genes and genomes on the Drosophila phylogeny.</title>
        <authorList>
            <consortium name="Drosophila 12 Genomes Consortium"/>
            <person name="Clark A.G."/>
            <person name="Eisen M.B."/>
            <person name="Smith D.R."/>
            <person name="Bergman C.M."/>
            <person name="Oliver B."/>
            <person name="Markow T.A."/>
            <person name="Kaufman T.C."/>
            <person name="Kellis M."/>
            <person name="Gelbart W."/>
            <person name="Iyer V.N."/>
            <person name="Pollard D.A."/>
            <person name="Sackton T.B."/>
            <person name="Larracuente A.M."/>
            <person name="Singh N.D."/>
            <person name="Abad J.P."/>
            <person name="Abt D.N."/>
            <person name="Adryan B."/>
            <person name="Aguade M."/>
            <person name="Akashi H."/>
            <person name="Anderson W.W."/>
            <person name="Aquadro C.F."/>
            <person name="Ardell D.H."/>
            <person name="Arguello R."/>
            <person name="Artieri C.G."/>
            <person name="Barbash D.A."/>
            <person name="Barker D."/>
            <person name="Barsanti P."/>
            <person name="Batterham P."/>
            <person name="Batzoglou S."/>
            <person name="Begun D."/>
            <person name="Bhutkar A."/>
            <person name="Blanco E."/>
            <person name="Bosak S.A."/>
            <person name="Bradley R.K."/>
            <person name="Brand A.D."/>
            <person name="Brent M.R."/>
            <person name="Brooks A.N."/>
            <person name="Brown R.H."/>
            <person name="Butlin R.K."/>
            <person name="Caggese C."/>
            <person name="Calvi B.R."/>
            <person name="Bernardo de Carvalho A."/>
            <person name="Caspi A."/>
            <person name="Castrezana S."/>
            <person name="Celniker S.E."/>
            <person name="Chang J.L."/>
            <person name="Chapple C."/>
            <person name="Chatterji S."/>
            <person name="Chinwalla A."/>
            <person name="Civetta A."/>
            <person name="Clifton S.W."/>
            <person name="Comeron J.M."/>
            <person name="Costello J.C."/>
            <person name="Coyne J.A."/>
            <person name="Daub J."/>
            <person name="David R.G."/>
            <person name="Delcher A.L."/>
            <person name="Delehaunty K."/>
            <person name="Do C.B."/>
            <person name="Ebling H."/>
            <person name="Edwards K."/>
            <person name="Eickbush T."/>
            <person name="Evans J.D."/>
            <person name="Filipski A."/>
            <person name="Findeiss S."/>
            <person name="Freyhult E."/>
            <person name="Fulton L."/>
            <person name="Fulton R."/>
            <person name="Garcia A.C."/>
            <person name="Gardiner A."/>
            <person name="Garfield D.A."/>
            <person name="Garvin B.E."/>
            <person name="Gibson G."/>
            <person name="Gilbert D."/>
            <person name="Gnerre S."/>
            <person name="Godfrey J."/>
            <person name="Good R."/>
            <person name="Gotea V."/>
            <person name="Gravely B."/>
            <person name="Greenberg A.J."/>
            <person name="Griffiths-Jones S."/>
            <person name="Gross S."/>
            <person name="Guigo R."/>
            <person name="Gustafson E.A."/>
            <person name="Haerty W."/>
            <person name="Hahn M.W."/>
            <person name="Halligan D.L."/>
            <person name="Halpern A.L."/>
            <person name="Halter G.M."/>
            <person name="Han M.V."/>
            <person name="Heger A."/>
            <person name="Hillier L."/>
            <person name="Hinrichs A.S."/>
            <person name="Holmes I."/>
            <person name="Hoskins R.A."/>
            <person name="Hubisz M.J."/>
            <person name="Hultmark D."/>
            <person name="Huntley M.A."/>
            <person name="Jaffe D.B."/>
            <person name="Jagadeeshan S."/>
            <person name="Jeck W.R."/>
            <person name="Johnson J."/>
            <person name="Jones C.D."/>
            <person name="Jordan W.C."/>
            <person name="Karpen G.H."/>
            <person name="Kataoka E."/>
            <person name="Keightley P.D."/>
            <person name="Kheradpour P."/>
            <person name="Kirkness E.F."/>
            <person name="Koerich L.B."/>
            <person name="Kristiansen K."/>
            <person name="Kudrna D."/>
            <person name="Kulathinal R.J."/>
            <person name="Kumar S."/>
            <person name="Kwok R."/>
            <person name="Lander E."/>
            <person name="Langley C.H."/>
            <person name="Lapoint R."/>
            <person name="Lazzaro B.P."/>
            <person name="Lee S.J."/>
            <person name="Levesque L."/>
            <person name="Li R."/>
            <person name="Lin C.F."/>
            <person name="Lin M.F."/>
            <person name="Lindblad-Toh K."/>
            <person name="Llopart A."/>
            <person name="Long M."/>
            <person name="Low L."/>
            <person name="Lozovsky E."/>
            <person name="Lu J."/>
            <person name="Luo M."/>
            <person name="Machado C.A."/>
            <person name="Makalowski W."/>
            <person name="Marzo M."/>
            <person name="Matsuda M."/>
            <person name="Matzkin L."/>
            <person name="McAllister B."/>
            <person name="McBride C.S."/>
            <person name="McKernan B."/>
            <person name="McKernan K."/>
            <person name="Mendez-Lago M."/>
            <person name="Minx P."/>
            <person name="Mollenhauer M.U."/>
            <person name="Montooth K."/>
            <person name="Mount S.M."/>
            <person name="Mu X."/>
            <person name="Myers E."/>
            <person name="Negre B."/>
            <person name="Newfeld S."/>
            <person name="Nielsen R."/>
            <person name="Noor M.A."/>
            <person name="O'Grady P."/>
            <person name="Pachter L."/>
            <person name="Papaceit M."/>
            <person name="Parisi M.J."/>
            <person name="Parisi M."/>
            <person name="Parts L."/>
            <person name="Pedersen J.S."/>
            <person name="Pesole G."/>
            <person name="Phillippy A.M."/>
            <person name="Ponting C.P."/>
            <person name="Pop M."/>
            <person name="Porcelli D."/>
            <person name="Powell J.R."/>
            <person name="Prohaska S."/>
            <person name="Pruitt K."/>
            <person name="Puig M."/>
            <person name="Quesneville H."/>
            <person name="Ram K.R."/>
            <person name="Rand D."/>
            <person name="Rasmussen M.D."/>
            <person name="Reed L.K."/>
            <person name="Reenan R."/>
            <person name="Reily A."/>
            <person name="Remington K.A."/>
            <person name="Rieger T.T."/>
            <person name="Ritchie M.G."/>
            <person name="Robin C."/>
            <person name="Rogers Y.H."/>
            <person name="Rohde C."/>
            <person name="Rozas J."/>
            <person name="Rubenfield M.J."/>
            <person name="Ruiz A."/>
            <person name="Russo S."/>
            <person name="Salzberg S.L."/>
            <person name="Sanchez-Gracia A."/>
            <person name="Saranga D.J."/>
            <person name="Sato H."/>
            <person name="Schaeffer S.W."/>
            <person name="Schatz M.C."/>
            <person name="Schlenke T."/>
            <person name="Schwartz R."/>
            <person name="Segarra C."/>
            <person name="Singh R.S."/>
            <person name="Sirot L."/>
            <person name="Sirota M."/>
            <person name="Sisneros N.B."/>
            <person name="Smith C.D."/>
            <person name="Smith T.F."/>
            <person name="Spieth J."/>
            <person name="Stage D.E."/>
            <person name="Stark A."/>
            <person name="Stephan W."/>
            <person name="Strausberg R.L."/>
            <person name="Strempel S."/>
            <person name="Sturgill D."/>
            <person name="Sutton G."/>
            <person name="Sutton G.G."/>
            <person name="Tao W."/>
            <person name="Teichmann S."/>
            <person name="Tobari Y.N."/>
            <person name="Tomimura Y."/>
            <person name="Tsolas J.M."/>
            <person name="Valente V.L."/>
            <person name="Venter E."/>
            <person name="Venter J.C."/>
            <person name="Vicario S."/>
            <person name="Vieira F.G."/>
            <person name="Vilella A.J."/>
            <person name="Villasante A."/>
            <person name="Walenz B."/>
            <person name="Wang J."/>
            <person name="Wasserman M."/>
            <person name="Watts T."/>
            <person name="Wilson D."/>
            <person name="Wilson R.K."/>
            <person name="Wing R.A."/>
            <person name="Wolfner M.F."/>
            <person name="Wong A."/>
            <person name="Wong G.K."/>
            <person name="Wu C.I."/>
            <person name="Wu G."/>
            <person name="Yamamoto D."/>
            <person name="Yang H.P."/>
            <person name="Yang S.P."/>
            <person name="Yorke J.A."/>
            <person name="Yoshida K."/>
            <person name="Zdobnov E."/>
            <person name="Zhang P."/>
            <person name="Zhang Y."/>
            <person name="Zimin A.V."/>
            <person name="Baldwin J."/>
            <person name="Abdouelleil A."/>
            <person name="Abdulkadir J."/>
            <person name="Abebe A."/>
            <person name="Abera B."/>
            <person name="Abreu J."/>
            <person name="Acer S.C."/>
            <person name="Aftuck L."/>
            <person name="Alexander A."/>
            <person name="An P."/>
            <person name="Anderson E."/>
            <person name="Anderson S."/>
            <person name="Arachi H."/>
            <person name="Azer M."/>
            <person name="Bachantsang P."/>
            <person name="Barry A."/>
            <person name="Bayul T."/>
            <person name="Berlin A."/>
            <person name="Bessette D."/>
            <person name="Bloom T."/>
            <person name="Blye J."/>
            <person name="Boguslavskiy L."/>
            <person name="Bonnet C."/>
            <person name="Boukhgalter B."/>
            <person name="Bourzgui I."/>
            <person name="Brown A."/>
            <person name="Cahill P."/>
            <person name="Channer S."/>
            <person name="Cheshatsang Y."/>
            <person name="Chuda L."/>
            <person name="Citroen M."/>
            <person name="Collymore A."/>
            <person name="Cooke P."/>
            <person name="Costello M."/>
            <person name="D'Aco K."/>
            <person name="Daza R."/>
            <person name="De Haan G."/>
            <person name="DeGray S."/>
            <person name="DeMaso C."/>
            <person name="Dhargay N."/>
            <person name="Dooley K."/>
            <person name="Dooley E."/>
            <person name="Doricent M."/>
            <person name="Dorje P."/>
            <person name="Dorjee K."/>
            <person name="Dupes A."/>
            <person name="Elong R."/>
            <person name="Falk J."/>
            <person name="Farina A."/>
            <person name="Faro S."/>
            <person name="Ferguson D."/>
            <person name="Fisher S."/>
            <person name="Foley C.D."/>
            <person name="Franke A."/>
            <person name="Friedrich D."/>
            <person name="Gadbois L."/>
            <person name="Gearin G."/>
            <person name="Gearin C.R."/>
            <person name="Giannoukos G."/>
            <person name="Goode T."/>
            <person name="Graham J."/>
            <person name="Grandbois E."/>
            <person name="Grewal S."/>
            <person name="Gyaltsen K."/>
            <person name="Hafez N."/>
            <person name="Hagos B."/>
            <person name="Hall J."/>
            <person name="Henson C."/>
            <person name="Hollinger A."/>
            <person name="Honan T."/>
            <person name="Huard M.D."/>
            <person name="Hughes L."/>
            <person name="Hurhula B."/>
            <person name="Husby M.E."/>
            <person name="Kamat A."/>
            <person name="Kanga B."/>
            <person name="Kashin S."/>
            <person name="Khazanovich D."/>
            <person name="Kisner P."/>
            <person name="Lance K."/>
            <person name="Lara M."/>
            <person name="Lee W."/>
            <person name="Lennon N."/>
            <person name="Letendre F."/>
            <person name="LeVine R."/>
            <person name="Lipovsky A."/>
            <person name="Liu X."/>
            <person name="Liu J."/>
            <person name="Liu S."/>
            <person name="Lokyitsang T."/>
            <person name="Lokyitsang Y."/>
            <person name="Lubonja R."/>
            <person name="Lui A."/>
            <person name="MacDonald P."/>
            <person name="Magnisalis V."/>
            <person name="Maru K."/>
            <person name="Matthews C."/>
            <person name="McCusker W."/>
            <person name="McDonough S."/>
            <person name="Mehta T."/>
            <person name="Meldrim J."/>
            <person name="Meneus L."/>
            <person name="Mihai O."/>
            <person name="Mihalev A."/>
            <person name="Mihova T."/>
            <person name="Mittelman R."/>
            <person name="Mlenga V."/>
            <person name="Montmayeur A."/>
            <person name="Mulrain L."/>
            <person name="Navidi A."/>
            <person name="Naylor J."/>
            <person name="Negash T."/>
            <person name="Nguyen T."/>
            <person name="Nguyen N."/>
            <person name="Nicol R."/>
            <person name="Norbu C."/>
            <person name="Norbu N."/>
            <person name="Novod N."/>
            <person name="O'Neill B."/>
            <person name="Osman S."/>
            <person name="Markiewicz E."/>
            <person name="Oyono O.L."/>
            <person name="Patti C."/>
            <person name="Phunkhang P."/>
            <person name="Pierre F."/>
            <person name="Priest M."/>
            <person name="Raghuraman S."/>
            <person name="Rege F."/>
            <person name="Reyes R."/>
            <person name="Rise C."/>
            <person name="Rogov P."/>
            <person name="Ross K."/>
            <person name="Ryan E."/>
            <person name="Settipalli S."/>
            <person name="Shea T."/>
            <person name="Sherpa N."/>
            <person name="Shi L."/>
            <person name="Shih D."/>
            <person name="Sparrow T."/>
            <person name="Spaulding J."/>
            <person name="Stalker J."/>
            <person name="Stange-Thomann N."/>
            <person name="Stavropoulos S."/>
            <person name="Stone C."/>
            <person name="Strader C."/>
            <person name="Tesfaye S."/>
            <person name="Thomson T."/>
            <person name="Thoulutsang Y."/>
            <person name="Thoulutsang D."/>
            <person name="Topham K."/>
            <person name="Topping I."/>
            <person name="Tsamla T."/>
            <person name="Vassiliev H."/>
            <person name="Vo A."/>
            <person name="Wangchuk T."/>
            <person name="Wangdi T."/>
            <person name="Weiand M."/>
            <person name="Wilkinson J."/>
            <person name="Wilson A."/>
            <person name="Yadav S."/>
            <person name="Young G."/>
            <person name="Yu Q."/>
            <person name="Zembek L."/>
            <person name="Zhong D."/>
            <person name="Zimmer A."/>
            <person name="Zwirko Z."/>
            <person name="Jaffe D.B."/>
            <person name="Alvarez P."/>
            <person name="Brockman W."/>
            <person name="Butler J."/>
            <person name="Chin C."/>
            <person name="Gnerre S."/>
            <person name="Grabherr M."/>
            <person name="Kleber M."/>
            <person name="Mauceli E."/>
            <person name="MacCallum I."/>
        </authorList>
    </citation>
    <scope>NUCLEOTIDE SEQUENCE [LARGE SCALE GENOMIC DNA]</scope>
    <source>
        <strain evidence="3">Tucson 14024-0371.13</strain>
    </source>
</reference>
<dbReference type="KEGG" id="dan:26515384"/>
<dbReference type="GeneID" id="26515384"/>
<feature type="region of interest" description="Disordered" evidence="1">
    <location>
        <begin position="202"/>
        <end position="247"/>
    </location>
</feature>
<protein>
    <submittedName>
        <fullName evidence="2">Uncharacterized protein</fullName>
    </submittedName>
</protein>
<keyword evidence="3" id="KW-1185">Reference proteome</keyword>
<evidence type="ECO:0000313" key="2">
    <source>
        <dbReference type="EMBL" id="KPU74247.1"/>
    </source>
</evidence>
<dbReference type="SMR" id="A0A0P9BR81"/>
<evidence type="ECO:0000313" key="3">
    <source>
        <dbReference type="Proteomes" id="UP000007801"/>
    </source>
</evidence>
<evidence type="ECO:0000256" key="1">
    <source>
        <dbReference type="SAM" id="MobiDB-lite"/>
    </source>
</evidence>